<keyword evidence="2" id="KW-1133">Transmembrane helix</keyword>
<feature type="region of interest" description="Disordered" evidence="1">
    <location>
        <begin position="1"/>
        <end position="38"/>
    </location>
</feature>
<evidence type="ECO:0008006" key="5">
    <source>
        <dbReference type="Google" id="ProtNLM"/>
    </source>
</evidence>
<keyword evidence="2" id="KW-0472">Membrane</keyword>
<evidence type="ECO:0000313" key="4">
    <source>
        <dbReference type="Proteomes" id="UP000675379"/>
    </source>
</evidence>
<gene>
    <name evidence="3" type="ORF">KCG48_03520</name>
</gene>
<comment type="caution">
    <text evidence="3">The sequence shown here is derived from an EMBL/GenBank/DDBJ whole genome shotgun (WGS) entry which is preliminary data.</text>
</comment>
<evidence type="ECO:0000313" key="3">
    <source>
        <dbReference type="EMBL" id="MBR0575404.1"/>
    </source>
</evidence>
<dbReference type="Proteomes" id="UP000675379">
    <property type="component" value="Unassembled WGS sequence"/>
</dbReference>
<accession>A0A941CPS6</accession>
<name>A0A941CPS6_9CLOT</name>
<evidence type="ECO:0000256" key="2">
    <source>
        <dbReference type="SAM" id="Phobius"/>
    </source>
</evidence>
<feature type="compositionally biased region" description="Basic and acidic residues" evidence="1">
    <location>
        <begin position="20"/>
        <end position="38"/>
    </location>
</feature>
<organism evidence="3 4">
    <name type="scientific">Proteiniclasticum sediminis</name>
    <dbReference type="NCBI Taxonomy" id="2804028"/>
    <lineage>
        <taxon>Bacteria</taxon>
        <taxon>Bacillati</taxon>
        <taxon>Bacillota</taxon>
        <taxon>Clostridia</taxon>
        <taxon>Eubacteriales</taxon>
        <taxon>Clostridiaceae</taxon>
        <taxon>Proteiniclasticum</taxon>
    </lineage>
</organism>
<dbReference type="AlphaFoldDB" id="A0A941CPS6"/>
<protein>
    <recommendedName>
        <fullName evidence="5">Cell division protein FtsL</fullName>
    </recommendedName>
</protein>
<reference evidence="3" key="1">
    <citation type="submission" date="2021-04" db="EMBL/GenBank/DDBJ databases">
        <title>Proteiniclasticum sedimins sp. nov., an obligate anaerobic bacterium isolated from anaerobic sludge.</title>
        <authorList>
            <person name="Liu J."/>
        </authorList>
    </citation>
    <scope>NUCLEOTIDE SEQUENCE</scope>
    <source>
        <strain evidence="3">BAD-10</strain>
    </source>
</reference>
<feature type="transmembrane region" description="Helical" evidence="2">
    <location>
        <begin position="54"/>
        <end position="76"/>
    </location>
</feature>
<keyword evidence="2" id="KW-0812">Transmembrane</keyword>
<evidence type="ECO:0000256" key="1">
    <source>
        <dbReference type="SAM" id="MobiDB-lite"/>
    </source>
</evidence>
<proteinExistence type="predicted"/>
<keyword evidence="4" id="KW-1185">Reference proteome</keyword>
<dbReference type="EMBL" id="JAGSCS010000003">
    <property type="protein sequence ID" value="MBR0575404.1"/>
    <property type="molecule type" value="Genomic_DNA"/>
</dbReference>
<sequence length="165" mass="18921">MALPRVQYGSTVLNPGYAQEDPRIQRQEEKRERETQKEYTRRTAMRNNRIRKSVMMTILFMAVASFITIYRGGMIYSMQNQYVSMQSETKTLNKENEDLRAQLIKASSINDIVAKSQAMALVSVSQDSVIRVDLSKNNFKSEEAVTAKASLPQKILAYLNLQIFN</sequence>
<dbReference type="RefSeq" id="WP_211799927.1">
    <property type="nucleotide sequence ID" value="NZ_JAGSCS010000003.1"/>
</dbReference>